<evidence type="ECO:0000259" key="26">
    <source>
        <dbReference type="PROSITE" id="PS51189"/>
    </source>
</evidence>
<comment type="catalytic activity">
    <reaction evidence="22">
        <text>L-seryl-[protein] + ATP = O-phospho-L-seryl-[protein] + ADP + H(+)</text>
        <dbReference type="Rhea" id="RHEA:17989"/>
        <dbReference type="Rhea" id="RHEA-COMP:9863"/>
        <dbReference type="Rhea" id="RHEA-COMP:11604"/>
        <dbReference type="ChEBI" id="CHEBI:15378"/>
        <dbReference type="ChEBI" id="CHEBI:29999"/>
        <dbReference type="ChEBI" id="CHEBI:30616"/>
        <dbReference type="ChEBI" id="CHEBI:83421"/>
        <dbReference type="ChEBI" id="CHEBI:456216"/>
        <dbReference type="EC" id="2.7.11.1"/>
    </reaction>
    <physiologicalReaction direction="left-to-right" evidence="22">
        <dbReference type="Rhea" id="RHEA:17990"/>
    </physiologicalReaction>
</comment>
<dbReference type="GO" id="GO:0043068">
    <property type="term" value="P:positive regulation of programmed cell death"/>
    <property type="evidence" value="ECO:0007669"/>
    <property type="project" value="UniProtKB-ARBA"/>
</dbReference>
<feature type="region of interest" description="Disordered" evidence="24">
    <location>
        <begin position="3094"/>
        <end position="3125"/>
    </location>
</feature>
<dbReference type="GO" id="GO:0031410">
    <property type="term" value="C:cytoplasmic vesicle"/>
    <property type="evidence" value="ECO:0007669"/>
    <property type="project" value="UniProtKB-SubCell"/>
</dbReference>
<dbReference type="PROSITE" id="PS00915">
    <property type="entry name" value="PI3_4_KINASE_1"/>
    <property type="match status" value="1"/>
</dbReference>
<dbReference type="InterPro" id="IPR018936">
    <property type="entry name" value="PI3/4_kinase_CS"/>
</dbReference>
<keyword evidence="20" id="KW-0968">Cytoplasmic vesicle</keyword>
<dbReference type="FunFam" id="3.30.1010.10:FF:000015">
    <property type="entry name" value="Serine-protein kinase ATM"/>
    <property type="match status" value="1"/>
</dbReference>
<dbReference type="PROSITE" id="PS51189">
    <property type="entry name" value="FAT"/>
    <property type="match status" value="1"/>
</dbReference>
<dbReference type="GO" id="GO:1901701">
    <property type="term" value="P:cellular response to oxygen-containing compound"/>
    <property type="evidence" value="ECO:0007669"/>
    <property type="project" value="UniProtKB-ARBA"/>
</dbReference>
<dbReference type="GO" id="GO:1904262">
    <property type="term" value="P:negative regulation of TORC1 signaling"/>
    <property type="evidence" value="ECO:0007669"/>
    <property type="project" value="UniProtKB-ARBA"/>
</dbReference>
<dbReference type="KEGG" id="pmrn:116953002"/>
<evidence type="ECO:0000256" key="17">
    <source>
        <dbReference type="ARBA" id="ARBA00023212"/>
    </source>
</evidence>
<keyword evidence="8" id="KW-0597">Phosphoprotein</keyword>
<dbReference type="GO" id="GO:1904358">
    <property type="term" value="P:positive regulation of telomere maintenance via telomere lengthening"/>
    <property type="evidence" value="ECO:0007669"/>
    <property type="project" value="UniProtKB-ARBA"/>
</dbReference>
<feature type="region of interest" description="Disordered" evidence="24">
    <location>
        <begin position="609"/>
        <end position="630"/>
    </location>
</feature>
<evidence type="ECO:0000313" key="29">
    <source>
        <dbReference type="RefSeq" id="XP_032828687.1"/>
    </source>
</evidence>
<evidence type="ECO:0000256" key="24">
    <source>
        <dbReference type="SAM" id="MobiDB-lite"/>
    </source>
</evidence>
<keyword evidence="7 23" id="KW-0723">Serine/threonine-protein kinase</keyword>
<accession>A0AAJ7U3U6</accession>
<keyword evidence="16" id="KW-0576">Peroxisome</keyword>
<feature type="domain" description="FAT" evidence="26">
    <location>
        <begin position="2054"/>
        <end position="2686"/>
    </location>
</feature>
<dbReference type="GO" id="GO:0007127">
    <property type="term" value="P:meiosis I"/>
    <property type="evidence" value="ECO:0007669"/>
    <property type="project" value="UniProtKB-ARBA"/>
</dbReference>
<evidence type="ECO:0000256" key="20">
    <source>
        <dbReference type="ARBA" id="ARBA00023329"/>
    </source>
</evidence>
<dbReference type="RefSeq" id="XP_032828689.1">
    <property type="nucleotide sequence ID" value="XM_032972798.1"/>
</dbReference>
<dbReference type="PANTHER" id="PTHR37079">
    <property type="entry name" value="SERINE/THREONINE-PROTEIN KINASE ATM"/>
    <property type="match status" value="1"/>
</dbReference>
<organism evidence="28 31">
    <name type="scientific">Petromyzon marinus</name>
    <name type="common">Sea lamprey</name>
    <dbReference type="NCBI Taxonomy" id="7757"/>
    <lineage>
        <taxon>Eukaryota</taxon>
        <taxon>Metazoa</taxon>
        <taxon>Chordata</taxon>
        <taxon>Craniata</taxon>
        <taxon>Vertebrata</taxon>
        <taxon>Cyclostomata</taxon>
        <taxon>Hyperoartia</taxon>
        <taxon>Petromyzontiformes</taxon>
        <taxon>Petromyzontidae</taxon>
        <taxon>Petromyzon</taxon>
    </lineage>
</organism>
<evidence type="ECO:0000256" key="12">
    <source>
        <dbReference type="ARBA" id="ARBA00022777"/>
    </source>
</evidence>
<evidence type="ECO:0000313" key="32">
    <source>
        <dbReference type="RefSeq" id="XP_032828690.1"/>
    </source>
</evidence>
<keyword evidence="15" id="KW-0238">DNA-binding</keyword>
<dbReference type="InterPro" id="IPR000403">
    <property type="entry name" value="PI3/4_kinase_cat_dom"/>
</dbReference>
<dbReference type="CDD" id="cd05171">
    <property type="entry name" value="PIKKc_ATM"/>
    <property type="match status" value="1"/>
</dbReference>
<feature type="domain" description="FATC" evidence="27">
    <location>
        <begin position="3154"/>
        <end position="3186"/>
    </location>
</feature>
<evidence type="ECO:0000256" key="9">
    <source>
        <dbReference type="ARBA" id="ARBA00022679"/>
    </source>
</evidence>
<evidence type="ECO:0000259" key="25">
    <source>
        <dbReference type="PROSITE" id="PS50290"/>
    </source>
</evidence>
<dbReference type="GO" id="GO:0003677">
    <property type="term" value="F:DNA binding"/>
    <property type="evidence" value="ECO:0007669"/>
    <property type="project" value="UniProtKB-KW"/>
</dbReference>
<evidence type="ECO:0000256" key="16">
    <source>
        <dbReference type="ARBA" id="ARBA00023140"/>
    </source>
</evidence>
<comment type="similarity">
    <text evidence="5 23">Belongs to the PI3/PI4-kinase family. ATM subfamily.</text>
</comment>
<dbReference type="PROSITE" id="PS50290">
    <property type="entry name" value="PI3_4_KINASE_3"/>
    <property type="match status" value="1"/>
</dbReference>
<dbReference type="EC" id="2.7.11.1" evidence="23"/>
<dbReference type="InterPro" id="IPR011009">
    <property type="entry name" value="Kinase-like_dom_sf"/>
</dbReference>
<dbReference type="InterPro" id="IPR021668">
    <property type="entry name" value="TAN"/>
</dbReference>
<dbReference type="SUPFAM" id="SSF48371">
    <property type="entry name" value="ARM repeat"/>
    <property type="match status" value="1"/>
</dbReference>
<feature type="compositionally biased region" description="Polar residues" evidence="24">
    <location>
        <begin position="1990"/>
        <end position="2004"/>
    </location>
</feature>
<dbReference type="Pfam" id="PF00454">
    <property type="entry name" value="PI3_PI4_kinase"/>
    <property type="match status" value="1"/>
</dbReference>
<dbReference type="InterPro" id="IPR003152">
    <property type="entry name" value="FATC_dom"/>
</dbReference>
<dbReference type="InterPro" id="IPR036940">
    <property type="entry name" value="PI3/4_kinase_cat_sf"/>
</dbReference>
<feature type="region of interest" description="Disordered" evidence="24">
    <location>
        <begin position="381"/>
        <end position="421"/>
    </location>
</feature>
<evidence type="ECO:0000256" key="5">
    <source>
        <dbReference type="ARBA" id="ARBA00010769"/>
    </source>
</evidence>
<dbReference type="InterPro" id="IPR014009">
    <property type="entry name" value="PIK_FAT"/>
</dbReference>
<evidence type="ECO:0000256" key="4">
    <source>
        <dbReference type="ARBA" id="ARBA00004541"/>
    </source>
</evidence>
<dbReference type="SMART" id="SM01342">
    <property type="entry name" value="TAN"/>
    <property type="match status" value="1"/>
</dbReference>
<dbReference type="RefSeq" id="XP_032828687.1">
    <property type="nucleotide sequence ID" value="XM_032972796.1"/>
</dbReference>
<dbReference type="GO" id="GO:0004674">
    <property type="term" value="F:protein serine/threonine kinase activity"/>
    <property type="evidence" value="ECO:0007669"/>
    <property type="project" value="UniProtKB-KW"/>
</dbReference>
<dbReference type="Gene3D" id="1.10.1070.11">
    <property type="entry name" value="Phosphatidylinositol 3-/4-kinase, catalytic domain"/>
    <property type="match status" value="1"/>
</dbReference>
<evidence type="ECO:0000256" key="18">
    <source>
        <dbReference type="ARBA" id="ARBA00023242"/>
    </source>
</evidence>
<evidence type="ECO:0000256" key="7">
    <source>
        <dbReference type="ARBA" id="ARBA00022527"/>
    </source>
</evidence>
<dbReference type="GO" id="GO:0005777">
    <property type="term" value="C:peroxisome"/>
    <property type="evidence" value="ECO:0007669"/>
    <property type="project" value="UniProtKB-SubCell"/>
</dbReference>
<evidence type="ECO:0000313" key="31">
    <source>
        <dbReference type="RefSeq" id="XP_032828689.1"/>
    </source>
</evidence>
<dbReference type="RefSeq" id="XP_032828690.1">
    <property type="nucleotide sequence ID" value="XM_032972799.1"/>
</dbReference>
<evidence type="ECO:0000256" key="6">
    <source>
        <dbReference type="ARBA" id="ARBA00022490"/>
    </source>
</evidence>
<dbReference type="GO" id="GO:0010212">
    <property type="term" value="P:response to ionizing radiation"/>
    <property type="evidence" value="ECO:0007669"/>
    <property type="project" value="UniProtKB-ARBA"/>
</dbReference>
<dbReference type="InterPro" id="IPR016024">
    <property type="entry name" value="ARM-type_fold"/>
</dbReference>
<feature type="domain" description="PI3K/PI4K catalytic" evidence="25">
    <location>
        <begin position="2811"/>
        <end position="3124"/>
    </location>
</feature>
<dbReference type="GO" id="GO:0032210">
    <property type="term" value="P:regulation of telomere maintenance via telomerase"/>
    <property type="evidence" value="ECO:0007669"/>
    <property type="project" value="UniProtKB-ARBA"/>
</dbReference>
<dbReference type="InterPro" id="IPR044107">
    <property type="entry name" value="PIKKc_ATM"/>
</dbReference>
<reference evidence="29 30" key="1">
    <citation type="submission" date="2025-04" db="UniProtKB">
        <authorList>
            <consortium name="RefSeq"/>
        </authorList>
    </citation>
    <scope>IDENTIFICATION</scope>
    <source>
        <tissue evidence="29 30">Sperm</tissue>
    </source>
</reference>
<evidence type="ECO:0000256" key="23">
    <source>
        <dbReference type="RuleBase" id="RU365027"/>
    </source>
</evidence>
<proteinExistence type="inferred from homology"/>
<sequence length="3186" mass="351998">MAVRDLQQCCQRLDGEKVTERKKEAERFSRLIVLPDVIVELDRCSDLRPPRGLTWDAVFKFVQRYMQRETDALQAAASTASTSTTARSNRQTRSREVATLCKRFVRIANRRGTRLKCSELVRHVLETLSNKFARMQFGSEYIMLLIRDVLSVRRYWCEIPASTWADLQKLCCRLLESKEELDRAVLALAVRLLLSACSFQCDTPYRDLPCFSLRALHALRHERSPDVLERTATAVTAFLRAAGANDGQRRLLCRVGEESGAALLYVWLNMRPCSSAKRVLWEFFLLQMSAHHPRGARHAHHGALAGDIAAWHRVLAQLYDAVCSELKEMGGRIRYSGPGRPARSAPSLPPAFADLAAHVCHQLFNSETNVLEMIEAGGGGGNGVPTSGDRGHVNSRGASGGSNGSLSGTSRRRGSSWDTRDVASKRRRVDLGWEVLRETFLKSQVDGEVLPWLEIMSRLLDRHPDSLPRSELVATVTTLNRLQASRRRQGDERTRLSLLCLNQLAKIQPVDVGVEERRVWRTSWSLALRSLPSAPACETRALALLSTLLQRGLVPQEPDAWRALLTCRPSRSAVELLLRLVSRQMVPAEGGTAAVAALAANWQPGLVSEGSEITSQESTEEAAWTDGDRRDPTLRRSLMAWLLARQSSPSEEDTEKIEPPAILQGNLPPFLVSRALVCLTLKDNRAAARTIFSDTDFSNEDNTYYPRDEGLEQMEELFLLSTFEVSDPEPTLPGHTNATHLSMASIHTGVTAGSKVMTPVRFTLEEKVVAFAENLIGGQDVQPVPPECLARGAALLCGLVAGFQLAGADADDAGRKSVLLQKAKLLMRSVGEFVSTNVNKATESHVACAIKSLVVSCASAVDALDSTQDPLGQLASSLFLLTIPACFITDLLGLVKHMDKQVGSTDLFSDDMDTSTTATSSNSSDIEMLGDNLGRGGESCEDGAGSQVGAVPLCVLSDELLSRADQLALDTTAFLCACARGASVAARVSGTAPQFNPSKLRCGLLTLCSPAQLDFTRAVHVRMYLCLLEKFPSTGGDSFGMDYSSLLTSLRTICSHYRSDQEVCAALLCRLPPLIRALGCTSGSGPDRDLTDARQKLRAALSGFWLLRGKGQCTAAVRAALLTCMAMMLEVDARCRWAILEVESAALPVREAFPEFLDDRQHRVRMLAAQALYRLFLQRAGDSLSAEWQPLPPAVQQDSFERVREKVFTCLRTAVKEQGTDQLEDKCVDSEPNGASVLLAALGTVARCSSLCEKQALYAMVQTQLRHGVAITVIAKAVRVVSLALNQASPTRYLESHLGYLLHHWLSDRKTLENFPFQLLECDTVEEFYRKHWLEVVPRLAMRQDFNGVRAASAAMGVDWRDALVRAFPRLFTRVLPLFVEEGKGHPATAGRHERTEAVHVYEFLCRDDCLGKKKIDELVQANLPEVVTELLGTLHEPSTCGEPSDVGRYASELDPAPNPPTFSAYVIRASMEYLGKCHGGVGKSLIGHLARTPDSIQKILLAVGQQVQLATDAHERHRVLMMYRLFIGHLLGELQDGLGGSGAFVLRDVIYTLVHLINSRPNVQDETSGRSFSLCLDLLNVSCRAGVTWRPEALAPHLHAIVAALLPLITWTSPPQQSSSTSSSTSSQKKHGYASDIAKQQALALLDFLVIDCQAVEPLSRALSRLDPFPHQQTLEHLRLAQERVKYQHGKLSLLQELEHFLSAGVWQGLAGARVEGVRHLHVQLAQRKEELCGLLAAQQDALEGGVLIRLVGGLVRMSRTALASPTGAEDTLEAVAACLGELGPVAFSTTALERDTEGQPLGLLTSITPEDPGSTTTQWTDMAVALLNDALTDSSVEVRAASSTCLKAVLATRAGAEFWERQAALPETEFLLQILAPFRNPKKKFLELPPLPLDGRPSKELESDALWVPDGGSHDLWLKGLTCALIRGGAARCDVLRLLGPICEAKAEACERVLPLLLHDALLGDAEVGGSWMPLISSHLMRALQPPRRSSAQGSSRPTTPMLTAGDASGGHVDPVSVRSVLRAIGYLRRHQRPSSQTPWDNNFWLSLNHLQVACAAQACGAHFTALLYAEIYAGTHRPQNGSGDFNSRSSHDEDSHKSLLENISETGMDEANISLQDLLLEVYRSIGEPDSLYGCGGGHPVHALARVRTYEHEGEWEKALGAYDLDTALPMGVRQAGILQALQNCGLDLVLQRYLRGLEEELPECSADLEEMRYQAAWQAGQWDREPSSRRSEPHSLGYHECLYYCLQALHDREFSSFTQHLAAARVQEMRELSALSLESVHAVYPALCRLRSLSEMEAAGQRLHSTGPDVDALAPLQDSWRQQLLVLRETDFRYKEPVLSLRTALHRQAAPESTGALVDHLTELARLARLAGNARVSERAIQAIRQCPRRPHGVHAWQVEDAEMFWAKQEQGRAMGIMKGLLGTLKAQVAGECAKELLALYAECLGRYGHWLAETCSESPSIILSEYLEKSVSVAERAWGDGSGGSGSDEGEGGRVCRAALYLSLARFADAQHRSIVAYMRSAEYENKRALLRKAKEDVTLLQSLKLQPSRYMVKLQRECDLDERELLSLRQDRERFLVEALVNYVRCLRSGGAHGEARAFRLVSLWLENSAEQQVNDVMRTGVTDIPPHKFLPLIYQLAARMGTKMAGGEAFHSILQKLILRVTLTHPHHALLVVLALANAGKDELLQTVAARDGARGGSRLSRGDSKGSSAPSDDDRVRATRALVEQVRKQQPELVRDTEKLCDAYIMLANMNAEAWRKQTKDMLIPKDQPIKEIRNLYKVVIPTLELKVDPTGQYPDLVTVRAFRPHFRLAGGVNLPKIIDCEGSDGRTYRQLVKGRDDLRQDAVMQQVFHMCNELLAGSAETRTRKLSIRTYKVVPLSQRSGVLEWCVGTMPIGDYLVQKDTGAHTKYRPNDWPSMHCRKFMNDRRNGDLFLAYQELCHHFRPVFRHFFWERFLDPAVWFERRLSYTRSVATSSIVGYIVGLGDRHVQNILIDLNSAELVHIDLGVAFEQGRILPTPETVPFRLTRDIVDGMGITGVEGVFRRCCEKTMEVMRNSQEALLTIVEVLLFDPLFDWTMNPLKALTLQTRTEDETEGTSTMGPTLGKAPASGRAVHQERNGMDPQSLNKMAERVLMRLQQKLKGVEEGSVLSVPGQVNLLIQQATDPKNLSRLFPGWQPWV</sequence>
<dbReference type="Pfam" id="PF11640">
    <property type="entry name" value="TAN"/>
    <property type="match status" value="1"/>
</dbReference>
<feature type="region of interest" description="Disordered" evidence="24">
    <location>
        <begin position="2701"/>
        <end position="2724"/>
    </location>
</feature>
<dbReference type="GO" id="GO:0010557">
    <property type="term" value="P:positive regulation of macromolecule biosynthetic process"/>
    <property type="evidence" value="ECO:0007669"/>
    <property type="project" value="UniProtKB-ARBA"/>
</dbReference>
<dbReference type="Gene3D" id="3.30.1010.10">
    <property type="entry name" value="Phosphatidylinositol 3-kinase Catalytic Subunit, Chain A, domain 4"/>
    <property type="match status" value="1"/>
</dbReference>
<protein>
    <recommendedName>
        <fullName evidence="23">non-specific serine/threonine protein kinase</fullName>
        <ecNumber evidence="23">2.7.11.1</ecNumber>
    </recommendedName>
</protein>
<feature type="region of interest" description="Disordered" evidence="24">
    <location>
        <begin position="1988"/>
        <end position="2012"/>
    </location>
</feature>
<dbReference type="GO" id="GO:0042981">
    <property type="term" value="P:regulation of apoptotic process"/>
    <property type="evidence" value="ECO:0007669"/>
    <property type="project" value="UniProtKB-ARBA"/>
</dbReference>
<dbReference type="SMART" id="SM00146">
    <property type="entry name" value="PI3Kc"/>
    <property type="match status" value="1"/>
</dbReference>
<keyword evidence="17" id="KW-0206">Cytoskeleton</keyword>
<evidence type="ECO:0000256" key="14">
    <source>
        <dbReference type="ARBA" id="ARBA00022990"/>
    </source>
</evidence>
<comment type="catalytic activity">
    <reaction evidence="21 23">
        <text>L-threonyl-[protein] + ATP = O-phospho-L-threonyl-[protein] + ADP + H(+)</text>
        <dbReference type="Rhea" id="RHEA:46608"/>
        <dbReference type="Rhea" id="RHEA-COMP:11060"/>
        <dbReference type="Rhea" id="RHEA-COMP:11605"/>
        <dbReference type="ChEBI" id="CHEBI:15378"/>
        <dbReference type="ChEBI" id="CHEBI:30013"/>
        <dbReference type="ChEBI" id="CHEBI:30616"/>
        <dbReference type="ChEBI" id="CHEBI:61977"/>
        <dbReference type="ChEBI" id="CHEBI:456216"/>
        <dbReference type="EC" id="2.7.11.1"/>
    </reaction>
</comment>
<dbReference type="CTD" id="472"/>
<evidence type="ECO:0000256" key="8">
    <source>
        <dbReference type="ARBA" id="ARBA00022553"/>
    </source>
</evidence>
<dbReference type="InterPro" id="IPR003151">
    <property type="entry name" value="PIK-rel_kinase_FAT"/>
</dbReference>
<dbReference type="GO" id="GO:0005524">
    <property type="term" value="F:ATP binding"/>
    <property type="evidence" value="ECO:0007669"/>
    <property type="project" value="UniProtKB-KW"/>
</dbReference>
<keyword evidence="19" id="KW-0131">Cell cycle</keyword>
<evidence type="ECO:0000256" key="21">
    <source>
        <dbReference type="ARBA" id="ARBA00047899"/>
    </source>
</evidence>
<dbReference type="PROSITE" id="PS00916">
    <property type="entry name" value="PI3_4_KINASE_2"/>
    <property type="match status" value="1"/>
</dbReference>
<comment type="subcellular location">
    <subcellularLocation>
        <location evidence="3">Cytoplasm</location>
        <location evidence="3">Cytoskeleton</location>
        <location evidence="3">Microtubule organizing center</location>
        <location evidence="3">Centrosome</location>
    </subcellularLocation>
    <subcellularLocation>
        <location evidence="4">Cytoplasmic vesicle</location>
    </subcellularLocation>
    <subcellularLocation>
        <location evidence="1 23">Nucleus</location>
    </subcellularLocation>
    <subcellularLocation>
        <location evidence="2">Peroxisome</location>
    </subcellularLocation>
</comment>
<keyword evidence="14" id="KW-0007">Acetylation</keyword>
<name>A0AAJ7U3U6_PETMA</name>
<evidence type="ECO:0000256" key="19">
    <source>
        <dbReference type="ARBA" id="ARBA00023306"/>
    </source>
</evidence>
<evidence type="ECO:0000256" key="22">
    <source>
        <dbReference type="ARBA" id="ARBA00048977"/>
    </source>
</evidence>
<dbReference type="GO" id="GO:0005813">
    <property type="term" value="C:centrosome"/>
    <property type="evidence" value="ECO:0007669"/>
    <property type="project" value="UniProtKB-SubCell"/>
</dbReference>
<dbReference type="Pfam" id="PF02260">
    <property type="entry name" value="FATC"/>
    <property type="match status" value="1"/>
</dbReference>
<evidence type="ECO:0000256" key="1">
    <source>
        <dbReference type="ARBA" id="ARBA00004123"/>
    </source>
</evidence>
<keyword evidence="6" id="KW-0963">Cytoplasm</keyword>
<keyword evidence="9 23" id="KW-0808">Transferase</keyword>
<keyword evidence="28" id="KW-1185">Reference proteome</keyword>
<evidence type="ECO:0000256" key="3">
    <source>
        <dbReference type="ARBA" id="ARBA00004300"/>
    </source>
</evidence>
<keyword evidence="13 23" id="KW-0067">ATP-binding</keyword>
<evidence type="ECO:0000313" key="28">
    <source>
        <dbReference type="Proteomes" id="UP001318040"/>
    </source>
</evidence>
<dbReference type="GO" id="GO:0010468">
    <property type="term" value="P:regulation of gene expression"/>
    <property type="evidence" value="ECO:0007669"/>
    <property type="project" value="UniProtKB-ARBA"/>
</dbReference>
<evidence type="ECO:0000256" key="15">
    <source>
        <dbReference type="ARBA" id="ARBA00023125"/>
    </source>
</evidence>
<dbReference type="FunFam" id="1.10.1070.11:FF:000011">
    <property type="entry name" value="Serine-protein kinase ATM"/>
    <property type="match status" value="1"/>
</dbReference>
<dbReference type="GO" id="GO:0010506">
    <property type="term" value="P:regulation of autophagy"/>
    <property type="evidence" value="ECO:0007669"/>
    <property type="project" value="UniProtKB-ARBA"/>
</dbReference>
<keyword evidence="10 23" id="KW-0547">Nucleotide-binding</keyword>
<gene>
    <name evidence="29 30 31 32" type="primary">ATM</name>
</gene>
<evidence type="ECO:0000256" key="11">
    <source>
        <dbReference type="ARBA" id="ARBA00022763"/>
    </source>
</evidence>
<dbReference type="SMART" id="SM01343">
    <property type="entry name" value="FATC"/>
    <property type="match status" value="1"/>
</dbReference>
<dbReference type="SUPFAM" id="SSF56112">
    <property type="entry name" value="Protein kinase-like (PK-like)"/>
    <property type="match status" value="1"/>
</dbReference>
<keyword evidence="12 23" id="KW-0418">Kinase</keyword>
<evidence type="ECO:0000256" key="10">
    <source>
        <dbReference type="ARBA" id="ARBA00022741"/>
    </source>
</evidence>
<evidence type="ECO:0000256" key="2">
    <source>
        <dbReference type="ARBA" id="ARBA00004275"/>
    </source>
</evidence>
<dbReference type="GO" id="GO:0005654">
    <property type="term" value="C:nucleoplasm"/>
    <property type="evidence" value="ECO:0007669"/>
    <property type="project" value="UniProtKB-ARBA"/>
</dbReference>
<dbReference type="InterPro" id="IPR038980">
    <property type="entry name" value="ATM_plant"/>
</dbReference>
<evidence type="ECO:0000313" key="30">
    <source>
        <dbReference type="RefSeq" id="XP_032828688.1"/>
    </source>
</evidence>
<dbReference type="GO" id="GO:0000077">
    <property type="term" value="P:DNA damage checkpoint signaling"/>
    <property type="evidence" value="ECO:0007669"/>
    <property type="project" value="UniProtKB-ARBA"/>
</dbReference>
<dbReference type="PANTHER" id="PTHR37079:SF4">
    <property type="entry name" value="SERINE_THREONINE-PROTEIN KINASE ATM"/>
    <property type="match status" value="1"/>
</dbReference>
<dbReference type="Pfam" id="PF02259">
    <property type="entry name" value="FAT"/>
    <property type="match status" value="1"/>
</dbReference>
<evidence type="ECO:0000256" key="13">
    <source>
        <dbReference type="ARBA" id="ARBA00022840"/>
    </source>
</evidence>
<dbReference type="PROSITE" id="PS51190">
    <property type="entry name" value="FATC"/>
    <property type="match status" value="1"/>
</dbReference>
<dbReference type="RefSeq" id="XP_032828688.1">
    <property type="nucleotide sequence ID" value="XM_032972797.1"/>
</dbReference>
<dbReference type="Proteomes" id="UP001318040">
    <property type="component" value="Chromosome 49"/>
</dbReference>
<evidence type="ECO:0000259" key="27">
    <source>
        <dbReference type="PROSITE" id="PS51190"/>
    </source>
</evidence>
<keyword evidence="11 23" id="KW-0227">DNA damage</keyword>
<dbReference type="GO" id="GO:0000724">
    <property type="term" value="P:double-strand break repair via homologous recombination"/>
    <property type="evidence" value="ECO:0007669"/>
    <property type="project" value="UniProtKB-ARBA"/>
</dbReference>
<keyword evidence="18 23" id="KW-0539">Nucleus</keyword>